<dbReference type="SUPFAM" id="SSF53474">
    <property type="entry name" value="alpha/beta-Hydrolases"/>
    <property type="match status" value="1"/>
</dbReference>
<evidence type="ECO:0000256" key="3">
    <source>
        <dbReference type="ARBA" id="ARBA00022729"/>
    </source>
</evidence>
<feature type="signal peptide" evidence="6">
    <location>
        <begin position="1"/>
        <end position="23"/>
    </location>
</feature>
<feature type="chain" id="PRO_5043024256" description="Serine peptidase" evidence="6">
    <location>
        <begin position="24"/>
        <end position="548"/>
    </location>
</feature>
<evidence type="ECO:0000256" key="5">
    <source>
        <dbReference type="ARBA" id="ARBA00023180"/>
    </source>
</evidence>
<dbReference type="GO" id="GO:0008239">
    <property type="term" value="F:dipeptidyl-peptidase activity"/>
    <property type="evidence" value="ECO:0007669"/>
    <property type="project" value="TreeGrafter"/>
</dbReference>
<dbReference type="Proteomes" id="UP001302812">
    <property type="component" value="Unassembled WGS sequence"/>
</dbReference>
<evidence type="ECO:0000313" key="8">
    <source>
        <dbReference type="Proteomes" id="UP001302812"/>
    </source>
</evidence>
<dbReference type="Gene3D" id="3.40.50.1820">
    <property type="entry name" value="alpha/beta hydrolase"/>
    <property type="match status" value="2"/>
</dbReference>
<reference evidence="7" key="2">
    <citation type="submission" date="2023-05" db="EMBL/GenBank/DDBJ databases">
        <authorList>
            <consortium name="Lawrence Berkeley National Laboratory"/>
            <person name="Steindorff A."/>
            <person name="Hensen N."/>
            <person name="Bonometti L."/>
            <person name="Westerberg I."/>
            <person name="Brannstrom I.O."/>
            <person name="Guillou S."/>
            <person name="Cros-Aarteil S."/>
            <person name="Calhoun S."/>
            <person name="Haridas S."/>
            <person name="Kuo A."/>
            <person name="Mondo S."/>
            <person name="Pangilinan J."/>
            <person name="Riley R."/>
            <person name="Labutti K."/>
            <person name="Andreopoulos B."/>
            <person name="Lipzen A."/>
            <person name="Chen C."/>
            <person name="Yanf M."/>
            <person name="Daum C."/>
            <person name="Ng V."/>
            <person name="Clum A."/>
            <person name="Ohm R."/>
            <person name="Martin F."/>
            <person name="Silar P."/>
            <person name="Natvig D."/>
            <person name="Lalanne C."/>
            <person name="Gautier V."/>
            <person name="Ament-Velasquez S.L."/>
            <person name="Kruys A."/>
            <person name="Hutchinson M.I."/>
            <person name="Powell A.J."/>
            <person name="Barry K."/>
            <person name="Miller A.N."/>
            <person name="Grigoriev I.V."/>
            <person name="Debuchy R."/>
            <person name="Gladieux P."/>
            <person name="Thoren M.H."/>
            <person name="Johannesson H."/>
        </authorList>
    </citation>
    <scope>NUCLEOTIDE SEQUENCE</scope>
    <source>
        <strain evidence="7">CBS 508.74</strain>
    </source>
</reference>
<evidence type="ECO:0000313" key="7">
    <source>
        <dbReference type="EMBL" id="KAK4113371.1"/>
    </source>
</evidence>
<organism evidence="7 8">
    <name type="scientific">Canariomyces notabilis</name>
    <dbReference type="NCBI Taxonomy" id="2074819"/>
    <lineage>
        <taxon>Eukaryota</taxon>
        <taxon>Fungi</taxon>
        <taxon>Dikarya</taxon>
        <taxon>Ascomycota</taxon>
        <taxon>Pezizomycotina</taxon>
        <taxon>Sordariomycetes</taxon>
        <taxon>Sordariomycetidae</taxon>
        <taxon>Sordariales</taxon>
        <taxon>Chaetomiaceae</taxon>
        <taxon>Canariomyces</taxon>
    </lineage>
</organism>
<dbReference type="PANTHER" id="PTHR11010:SF23">
    <property type="entry name" value="SERINE PEPTIDASE"/>
    <property type="match status" value="1"/>
</dbReference>
<dbReference type="Pfam" id="PF05577">
    <property type="entry name" value="Peptidase_S28"/>
    <property type="match status" value="1"/>
</dbReference>
<keyword evidence="8" id="KW-1185">Reference proteome</keyword>
<dbReference type="GO" id="GO:0070008">
    <property type="term" value="F:serine-type exopeptidase activity"/>
    <property type="evidence" value="ECO:0007669"/>
    <property type="project" value="InterPro"/>
</dbReference>
<accession>A0AAN6TFT6</accession>
<keyword evidence="4" id="KW-0378">Hydrolase</keyword>
<dbReference type="EMBL" id="MU853339">
    <property type="protein sequence ID" value="KAK4113371.1"/>
    <property type="molecule type" value="Genomic_DNA"/>
</dbReference>
<evidence type="ECO:0000256" key="2">
    <source>
        <dbReference type="ARBA" id="ARBA00022670"/>
    </source>
</evidence>
<dbReference type="InterPro" id="IPR029058">
    <property type="entry name" value="AB_hydrolase_fold"/>
</dbReference>
<dbReference type="InterPro" id="IPR008758">
    <property type="entry name" value="Peptidase_S28"/>
</dbReference>
<dbReference type="RefSeq" id="XP_064670941.1">
    <property type="nucleotide sequence ID" value="XM_064811468.1"/>
</dbReference>
<dbReference type="GeneID" id="89935593"/>
<dbReference type="FunFam" id="3.40.50.1820:FF:000165">
    <property type="entry name" value="Serine peptidase, putative"/>
    <property type="match status" value="1"/>
</dbReference>
<dbReference type="AlphaFoldDB" id="A0AAN6TFT6"/>
<evidence type="ECO:0008006" key="9">
    <source>
        <dbReference type="Google" id="ProtNLM"/>
    </source>
</evidence>
<keyword evidence="3 6" id="KW-0732">Signal</keyword>
<gene>
    <name evidence="7" type="ORF">N656DRAFT_707943</name>
</gene>
<keyword evidence="5" id="KW-0325">Glycoprotein</keyword>
<sequence length="548" mass="61746">MQQTGRLSIACFLLVVFPVLNQGLLWQPPVAPPVVAALSEGPTSSNGTFQQLIDHSNPDLGTFSQRYWWDTTFWDGPGSPVVIFTPGEVSADFYSGYLTNRTITGLYAQAIGAAVIVLEHRYWGQSSPFQVLDTQNLRYLTLENAVADMVHFARTVNLPFDPSGVTNAPRAPWISVGGSYSGALAAWIEKLSPGTFWAHHASSAPVQAIRDFWQYFQPIQDGMPRNCSLSMTQIATHIDSVLWQKKKTEILRLKQMFGLEKLEHDDDFASCGRCVPSGRVAEHTNYSRFYAMCDSIQGARPVQTEEGNNTSTTPKPIIPGTAAGFWQALANYASWFKNEYLPGTCNSYGYFEWRSRRSVACFDTYNETSPMYKDYSPSNTVNRQWFWMLCNQPFFYWQTGAPLYVPSIVSRYLTPVYMERQCRLFFSPQENVTFGAAAGKTEQMVNGLTGGWFVNTTRLIWVNGEFDPWRSASVSSAFRPGGPMRSSREAPVYLIRGAHHCTDLNTRNGEVNEDVRRAQLSVIAQMVEWIGEFYDLKKKGKIDEDGWI</sequence>
<comment type="similarity">
    <text evidence="1">Belongs to the peptidase S28 family.</text>
</comment>
<protein>
    <recommendedName>
        <fullName evidence="9">Serine peptidase</fullName>
    </recommendedName>
</protein>
<evidence type="ECO:0000256" key="1">
    <source>
        <dbReference type="ARBA" id="ARBA00011079"/>
    </source>
</evidence>
<comment type="caution">
    <text evidence="7">The sequence shown here is derived from an EMBL/GenBank/DDBJ whole genome shotgun (WGS) entry which is preliminary data.</text>
</comment>
<evidence type="ECO:0000256" key="6">
    <source>
        <dbReference type="SAM" id="SignalP"/>
    </source>
</evidence>
<keyword evidence="2" id="KW-0645">Protease</keyword>
<evidence type="ECO:0000256" key="4">
    <source>
        <dbReference type="ARBA" id="ARBA00022801"/>
    </source>
</evidence>
<reference evidence="7" key="1">
    <citation type="journal article" date="2023" name="Mol. Phylogenet. Evol.">
        <title>Genome-scale phylogeny and comparative genomics of the fungal order Sordariales.</title>
        <authorList>
            <person name="Hensen N."/>
            <person name="Bonometti L."/>
            <person name="Westerberg I."/>
            <person name="Brannstrom I.O."/>
            <person name="Guillou S."/>
            <person name="Cros-Aarteil S."/>
            <person name="Calhoun S."/>
            <person name="Haridas S."/>
            <person name="Kuo A."/>
            <person name="Mondo S."/>
            <person name="Pangilinan J."/>
            <person name="Riley R."/>
            <person name="LaButti K."/>
            <person name="Andreopoulos B."/>
            <person name="Lipzen A."/>
            <person name="Chen C."/>
            <person name="Yan M."/>
            <person name="Daum C."/>
            <person name="Ng V."/>
            <person name="Clum A."/>
            <person name="Steindorff A."/>
            <person name="Ohm R.A."/>
            <person name="Martin F."/>
            <person name="Silar P."/>
            <person name="Natvig D.O."/>
            <person name="Lalanne C."/>
            <person name="Gautier V."/>
            <person name="Ament-Velasquez S.L."/>
            <person name="Kruys A."/>
            <person name="Hutchinson M.I."/>
            <person name="Powell A.J."/>
            <person name="Barry K."/>
            <person name="Miller A.N."/>
            <person name="Grigoriev I.V."/>
            <person name="Debuchy R."/>
            <person name="Gladieux P."/>
            <person name="Hiltunen Thoren M."/>
            <person name="Johannesson H."/>
        </authorList>
    </citation>
    <scope>NUCLEOTIDE SEQUENCE</scope>
    <source>
        <strain evidence="7">CBS 508.74</strain>
    </source>
</reference>
<dbReference type="GO" id="GO:0006508">
    <property type="term" value="P:proteolysis"/>
    <property type="evidence" value="ECO:0007669"/>
    <property type="project" value="UniProtKB-KW"/>
</dbReference>
<dbReference type="PANTHER" id="PTHR11010">
    <property type="entry name" value="PROTEASE S28 PRO-X CARBOXYPEPTIDASE-RELATED"/>
    <property type="match status" value="1"/>
</dbReference>
<name>A0AAN6TFT6_9PEZI</name>
<proteinExistence type="inferred from homology"/>